<protein>
    <submittedName>
        <fullName evidence="1">Uncharacterized protein</fullName>
    </submittedName>
</protein>
<dbReference type="Proteomes" id="UP000053176">
    <property type="component" value="Unassembled WGS sequence"/>
</dbReference>
<dbReference type="EMBL" id="LPWA01000128">
    <property type="protein sequence ID" value="KUM24889.1"/>
    <property type="molecule type" value="Genomic_DNA"/>
</dbReference>
<reference evidence="1 2" key="1">
    <citation type="submission" date="2015-12" db="EMBL/GenBank/DDBJ databases">
        <title>Draft genome sequence of Mesorhizobium sp. UFLA 01-765, a multitolerant efficient symbiont and plant-growth promoting strain isolated from Zn-mining soil using Leucaena leucocephala as a trap plant.</title>
        <authorList>
            <person name="Rangel W.M."/>
            <person name="Thijs S."/>
            <person name="Longatti S.M."/>
            <person name="Moreira F.M."/>
            <person name="Weyens N."/>
            <person name="Vangronsveld J."/>
            <person name="Van Hamme J.D."/>
            <person name="Bottos E.M."/>
            <person name="Rineau F."/>
        </authorList>
    </citation>
    <scope>NUCLEOTIDE SEQUENCE [LARGE SCALE GENOMIC DNA]</scope>
    <source>
        <strain evidence="1 2">UFLA 01-765</strain>
    </source>
</reference>
<comment type="caution">
    <text evidence="1">The sequence shown here is derived from an EMBL/GenBank/DDBJ whole genome shotgun (WGS) entry which is preliminary data.</text>
</comment>
<evidence type="ECO:0000313" key="2">
    <source>
        <dbReference type="Proteomes" id="UP000053176"/>
    </source>
</evidence>
<gene>
    <name evidence="1" type="ORF">AU467_28950</name>
</gene>
<name>A0A101KQ32_RHILI</name>
<proteinExistence type="predicted"/>
<sequence>MLPVRYLHIRAAISSGAIGGRPPGHRPLKTDAARGDKMQIWRRNFLSMFSGGAQFDEWLERLRRKRR</sequence>
<organism evidence="1 2">
    <name type="scientific">Rhizobium loti</name>
    <name type="common">Mesorhizobium loti</name>
    <dbReference type="NCBI Taxonomy" id="381"/>
    <lineage>
        <taxon>Bacteria</taxon>
        <taxon>Pseudomonadati</taxon>
        <taxon>Pseudomonadota</taxon>
        <taxon>Alphaproteobacteria</taxon>
        <taxon>Hyphomicrobiales</taxon>
        <taxon>Phyllobacteriaceae</taxon>
        <taxon>Mesorhizobium</taxon>
    </lineage>
</organism>
<evidence type="ECO:0000313" key="1">
    <source>
        <dbReference type="EMBL" id="KUM24889.1"/>
    </source>
</evidence>
<dbReference type="AlphaFoldDB" id="A0A101KQ32"/>
<accession>A0A101KQ32</accession>